<feature type="non-terminal residue" evidence="2">
    <location>
        <position position="1"/>
    </location>
</feature>
<dbReference type="AlphaFoldDB" id="A0AAV8X6F0"/>
<evidence type="ECO:0000259" key="1">
    <source>
        <dbReference type="Pfam" id="PF20146"/>
    </source>
</evidence>
<proteinExistence type="predicted"/>
<organism evidence="2 3">
    <name type="scientific">Rhamnusium bicolor</name>
    <dbReference type="NCBI Taxonomy" id="1586634"/>
    <lineage>
        <taxon>Eukaryota</taxon>
        <taxon>Metazoa</taxon>
        <taxon>Ecdysozoa</taxon>
        <taxon>Arthropoda</taxon>
        <taxon>Hexapoda</taxon>
        <taxon>Insecta</taxon>
        <taxon>Pterygota</taxon>
        <taxon>Neoptera</taxon>
        <taxon>Endopterygota</taxon>
        <taxon>Coleoptera</taxon>
        <taxon>Polyphaga</taxon>
        <taxon>Cucujiformia</taxon>
        <taxon>Chrysomeloidea</taxon>
        <taxon>Cerambycidae</taxon>
        <taxon>Lepturinae</taxon>
        <taxon>Rhagiini</taxon>
        <taxon>Rhamnusium</taxon>
    </lineage>
</organism>
<evidence type="ECO:0000313" key="2">
    <source>
        <dbReference type="EMBL" id="KAJ8934527.1"/>
    </source>
</evidence>
<evidence type="ECO:0000313" key="3">
    <source>
        <dbReference type="Proteomes" id="UP001162156"/>
    </source>
</evidence>
<feature type="domain" description="Nose resistant-to-fluoxetine protein N-terminal" evidence="1">
    <location>
        <begin position="1"/>
        <end position="100"/>
    </location>
</feature>
<comment type="caution">
    <text evidence="2">The sequence shown here is derived from an EMBL/GenBank/DDBJ whole genome shotgun (WGS) entry which is preliminary data.</text>
</comment>
<reference evidence="2" key="1">
    <citation type="journal article" date="2023" name="Insect Mol. Biol.">
        <title>Genome sequencing provides insights into the evolution of gene families encoding plant cell wall-degrading enzymes in longhorned beetles.</title>
        <authorList>
            <person name="Shin N.R."/>
            <person name="Okamura Y."/>
            <person name="Kirsch R."/>
            <person name="Pauchet Y."/>
        </authorList>
    </citation>
    <scope>NUCLEOTIDE SEQUENCE</scope>
    <source>
        <strain evidence="2">RBIC_L_NR</strain>
    </source>
</reference>
<dbReference type="EMBL" id="JANEYF010003717">
    <property type="protein sequence ID" value="KAJ8934527.1"/>
    <property type="molecule type" value="Genomic_DNA"/>
</dbReference>
<sequence length="162" mass="18636">WDSTAKLSSGILRGSIFQMGHFEQCITAKAPFLTQYCLATITANIPKPNKSRDRFSLDYVPYDSIFQRLYKYDDASQQSRNVIKIGWCIPASCSILNLEEYLNDYLNKVDNSIKHKNITYTSKFSEEFCQTVIESQYFDKVDISFCFFGGRISVNGNCGYYL</sequence>
<dbReference type="InterPro" id="IPR006621">
    <property type="entry name" value="Nose-resist-to-fluoxetine_N"/>
</dbReference>
<dbReference type="Proteomes" id="UP001162156">
    <property type="component" value="Unassembled WGS sequence"/>
</dbReference>
<dbReference type="Pfam" id="PF20146">
    <property type="entry name" value="NRF"/>
    <property type="match status" value="1"/>
</dbReference>
<keyword evidence="3" id="KW-1185">Reference proteome</keyword>
<gene>
    <name evidence="2" type="ORF">NQ314_013291</name>
</gene>
<name>A0AAV8X6F0_9CUCU</name>
<protein>
    <recommendedName>
        <fullName evidence="1">Nose resistant-to-fluoxetine protein N-terminal domain-containing protein</fullName>
    </recommendedName>
</protein>
<accession>A0AAV8X6F0</accession>